<feature type="non-terminal residue" evidence="2">
    <location>
        <position position="1"/>
    </location>
</feature>
<comment type="caution">
    <text evidence="2">The sequence shown here is derived from an EMBL/GenBank/DDBJ whole genome shotgun (WGS) entry which is preliminary data.</text>
</comment>
<sequence>FVFAFITNSYHHATTVPFYSGLAAMALHDDGFVARLASPLTVSSLTPRPAHPTPPPPPPTPVLVDGWVVRLLKLLISSSPNDVFAVTLDGRTLDLAGLLYARLARSLPLAAPRRPRRSSDAKVEIKSFSHRLLSPAAIVAPGTFRGVARVSYSKKRRRTTARSGRPSVSASAFNKVITKESLPDPAAFALAIGSPRSRSMRKHRRKTSSGSDSNIFSSASKKEREERRRRGSGHSAAAASPPQPPFVLASPPSPDAGLGVDETGDGTPKKRTSIVKCIGWESETAEDEVMRSPGAGAGGGEGGEGGDAGTVATDTSESPGAEEEEYIAVVVDDEAMVDWRDKMGIPAHPQSSLTCSFSFGGAGEGGEEGAGAEKAGDAV</sequence>
<evidence type="ECO:0000256" key="1">
    <source>
        <dbReference type="SAM" id="MobiDB-lite"/>
    </source>
</evidence>
<accession>A0ABQ6M8W4</accession>
<feature type="compositionally biased region" description="Basic residues" evidence="1">
    <location>
        <begin position="198"/>
        <end position="207"/>
    </location>
</feature>
<feature type="region of interest" description="Disordered" evidence="1">
    <location>
        <begin position="358"/>
        <end position="379"/>
    </location>
</feature>
<dbReference type="EMBL" id="BRYB01000063">
    <property type="protein sequence ID" value="GMI21856.1"/>
    <property type="molecule type" value="Genomic_DNA"/>
</dbReference>
<feature type="compositionally biased region" description="Gly residues" evidence="1">
    <location>
        <begin position="295"/>
        <end position="308"/>
    </location>
</feature>
<feature type="region of interest" description="Disordered" evidence="1">
    <location>
        <begin position="285"/>
        <end position="323"/>
    </location>
</feature>
<name>A0ABQ6M8W4_9STRA</name>
<protein>
    <submittedName>
        <fullName evidence="2">Uncharacterized protein</fullName>
    </submittedName>
</protein>
<organism evidence="2 3">
    <name type="scientific">Tetraparma gracilis</name>
    <dbReference type="NCBI Taxonomy" id="2962635"/>
    <lineage>
        <taxon>Eukaryota</taxon>
        <taxon>Sar</taxon>
        <taxon>Stramenopiles</taxon>
        <taxon>Ochrophyta</taxon>
        <taxon>Bolidophyceae</taxon>
        <taxon>Parmales</taxon>
        <taxon>Triparmaceae</taxon>
        <taxon>Tetraparma</taxon>
    </lineage>
</organism>
<keyword evidence="3" id="KW-1185">Reference proteome</keyword>
<evidence type="ECO:0000313" key="2">
    <source>
        <dbReference type="EMBL" id="GMI21856.1"/>
    </source>
</evidence>
<dbReference type="Proteomes" id="UP001165060">
    <property type="component" value="Unassembled WGS sequence"/>
</dbReference>
<feature type="region of interest" description="Disordered" evidence="1">
    <location>
        <begin position="193"/>
        <end position="271"/>
    </location>
</feature>
<evidence type="ECO:0000313" key="3">
    <source>
        <dbReference type="Proteomes" id="UP001165060"/>
    </source>
</evidence>
<gene>
    <name evidence="2" type="ORF">TeGR_g13005</name>
</gene>
<reference evidence="2 3" key="1">
    <citation type="journal article" date="2023" name="Commun. Biol.">
        <title>Genome analysis of Parmales, the sister group of diatoms, reveals the evolutionary specialization of diatoms from phago-mixotrophs to photoautotrophs.</title>
        <authorList>
            <person name="Ban H."/>
            <person name="Sato S."/>
            <person name="Yoshikawa S."/>
            <person name="Yamada K."/>
            <person name="Nakamura Y."/>
            <person name="Ichinomiya M."/>
            <person name="Sato N."/>
            <person name="Blanc-Mathieu R."/>
            <person name="Endo H."/>
            <person name="Kuwata A."/>
            <person name="Ogata H."/>
        </authorList>
    </citation>
    <scope>NUCLEOTIDE SEQUENCE [LARGE SCALE GENOMIC DNA]</scope>
</reference>
<proteinExistence type="predicted"/>